<dbReference type="InterPro" id="IPR004800">
    <property type="entry name" value="KdsD/KpsF-type"/>
</dbReference>
<dbReference type="InterPro" id="IPR000644">
    <property type="entry name" value="CBS_dom"/>
</dbReference>
<dbReference type="AlphaFoldDB" id="A0A381Y1P7"/>
<organism evidence="6">
    <name type="scientific">marine metagenome</name>
    <dbReference type="NCBI Taxonomy" id="408172"/>
    <lineage>
        <taxon>unclassified sequences</taxon>
        <taxon>metagenomes</taxon>
        <taxon>ecological metagenomes</taxon>
    </lineage>
</organism>
<keyword evidence="2" id="KW-0677">Repeat</keyword>
<dbReference type="GO" id="GO:0097367">
    <property type="term" value="F:carbohydrate derivative binding"/>
    <property type="evidence" value="ECO:0007669"/>
    <property type="project" value="InterPro"/>
</dbReference>
<keyword evidence="3" id="KW-0129">CBS domain</keyword>
<gene>
    <name evidence="6" type="ORF">METZ01_LOCUS123435</name>
</gene>
<dbReference type="SMART" id="SM00116">
    <property type="entry name" value="CBS"/>
    <property type="match status" value="2"/>
</dbReference>
<dbReference type="PROSITE" id="PS51371">
    <property type="entry name" value="CBS"/>
    <property type="match status" value="2"/>
</dbReference>
<name>A0A381Y1P7_9ZZZZ</name>
<evidence type="ECO:0000313" key="6">
    <source>
        <dbReference type="EMBL" id="SVA70581.1"/>
    </source>
</evidence>
<dbReference type="FunFam" id="3.40.50.10490:FF:000011">
    <property type="entry name" value="Arabinose 5-phosphate isomerase"/>
    <property type="match status" value="1"/>
</dbReference>
<dbReference type="InterPro" id="IPR001347">
    <property type="entry name" value="SIS_dom"/>
</dbReference>
<accession>A0A381Y1P7</accession>
<sequence>MNTLKGSSLDNKSQAIIDSAQRALKIESQAVTDLVDRIDEGFVNVVHHIDQCQNLIITGMGKSGLIGKKIASTFSSIGLPTLFLHAAEASHGDLGMIMENDTVIAISNSGETEEVIRLLPSFKRINCTLVAITGKPKSTLAKCSDYVLSVAVQEEACPKDLVPTASTTATLALGDALAIAFMELRGIQEKDFAQNHPGGSLGRRLLTTVDDLMHSGDAIPKVLENADSSSVIGEISKKRLGVTLVTDQDGKLKGLVTDGDLRRIMEKGKDISQMNASNMMAKNPKTITKETLAAKAVQIMEQHSITSLVVSKEDEIEGIIHLHDILKAGVV</sequence>
<dbReference type="InterPro" id="IPR050986">
    <property type="entry name" value="GutQ/KpsF_isomerases"/>
</dbReference>
<dbReference type="PANTHER" id="PTHR42745">
    <property type="match status" value="1"/>
</dbReference>
<dbReference type="GO" id="GO:1901135">
    <property type="term" value="P:carbohydrate derivative metabolic process"/>
    <property type="evidence" value="ECO:0007669"/>
    <property type="project" value="InterPro"/>
</dbReference>
<dbReference type="InterPro" id="IPR046342">
    <property type="entry name" value="CBS_dom_sf"/>
</dbReference>
<dbReference type="InterPro" id="IPR046348">
    <property type="entry name" value="SIS_dom_sf"/>
</dbReference>
<feature type="domain" description="SIS" evidence="5">
    <location>
        <begin position="45"/>
        <end position="187"/>
    </location>
</feature>
<comment type="similarity">
    <text evidence="1">Belongs to the SIS family. GutQ/KpsF subfamily.</text>
</comment>
<dbReference type="PIRSF" id="PIRSF004692">
    <property type="entry name" value="KdsD_KpsF"/>
    <property type="match status" value="1"/>
</dbReference>
<proteinExistence type="inferred from homology"/>
<protein>
    <recommendedName>
        <fullName evidence="7">SIS domain-containing protein</fullName>
    </recommendedName>
</protein>
<dbReference type="PROSITE" id="PS51464">
    <property type="entry name" value="SIS"/>
    <property type="match status" value="1"/>
</dbReference>
<evidence type="ECO:0000256" key="2">
    <source>
        <dbReference type="ARBA" id="ARBA00022737"/>
    </source>
</evidence>
<evidence type="ECO:0000259" key="5">
    <source>
        <dbReference type="PROSITE" id="PS51464"/>
    </source>
</evidence>
<dbReference type="CDD" id="cd05014">
    <property type="entry name" value="SIS_Kpsf"/>
    <property type="match status" value="1"/>
</dbReference>
<dbReference type="Gene3D" id="3.10.580.10">
    <property type="entry name" value="CBS-domain"/>
    <property type="match status" value="1"/>
</dbReference>
<dbReference type="SUPFAM" id="SSF53697">
    <property type="entry name" value="SIS domain"/>
    <property type="match status" value="1"/>
</dbReference>
<dbReference type="Pfam" id="PF00571">
    <property type="entry name" value="CBS"/>
    <property type="match status" value="2"/>
</dbReference>
<evidence type="ECO:0008006" key="7">
    <source>
        <dbReference type="Google" id="ProtNLM"/>
    </source>
</evidence>
<dbReference type="GO" id="GO:0016853">
    <property type="term" value="F:isomerase activity"/>
    <property type="evidence" value="ECO:0007669"/>
    <property type="project" value="InterPro"/>
</dbReference>
<dbReference type="Pfam" id="PF01380">
    <property type="entry name" value="SIS"/>
    <property type="match status" value="1"/>
</dbReference>
<dbReference type="GO" id="GO:0005975">
    <property type="term" value="P:carbohydrate metabolic process"/>
    <property type="evidence" value="ECO:0007669"/>
    <property type="project" value="InterPro"/>
</dbReference>
<dbReference type="CDD" id="cd04604">
    <property type="entry name" value="CBS_pair_SIS_assoc"/>
    <property type="match status" value="1"/>
</dbReference>
<feature type="domain" description="CBS" evidence="4">
    <location>
        <begin position="213"/>
        <end position="271"/>
    </location>
</feature>
<reference evidence="6" key="1">
    <citation type="submission" date="2018-05" db="EMBL/GenBank/DDBJ databases">
        <authorList>
            <person name="Lanie J.A."/>
            <person name="Ng W.-L."/>
            <person name="Kazmierczak K.M."/>
            <person name="Andrzejewski T.M."/>
            <person name="Davidsen T.M."/>
            <person name="Wayne K.J."/>
            <person name="Tettelin H."/>
            <person name="Glass J.I."/>
            <person name="Rusch D."/>
            <person name="Podicherti R."/>
            <person name="Tsui H.-C.T."/>
            <person name="Winkler M.E."/>
        </authorList>
    </citation>
    <scope>NUCLEOTIDE SEQUENCE</scope>
</reference>
<dbReference type="Gene3D" id="3.40.50.10490">
    <property type="entry name" value="Glucose-6-phosphate isomerase like protein, domain 1"/>
    <property type="match status" value="1"/>
</dbReference>
<dbReference type="PANTHER" id="PTHR42745:SF1">
    <property type="entry name" value="ARABINOSE 5-PHOSPHATE ISOMERASE KDSD"/>
    <property type="match status" value="1"/>
</dbReference>
<evidence type="ECO:0000259" key="4">
    <source>
        <dbReference type="PROSITE" id="PS51371"/>
    </source>
</evidence>
<dbReference type="InterPro" id="IPR035474">
    <property type="entry name" value="SIS_Kpsf"/>
</dbReference>
<feature type="domain" description="CBS" evidence="4">
    <location>
        <begin position="280"/>
        <end position="331"/>
    </location>
</feature>
<dbReference type="NCBIfam" id="TIGR00393">
    <property type="entry name" value="kpsF"/>
    <property type="match status" value="1"/>
</dbReference>
<evidence type="ECO:0000256" key="1">
    <source>
        <dbReference type="ARBA" id="ARBA00008165"/>
    </source>
</evidence>
<evidence type="ECO:0000256" key="3">
    <source>
        <dbReference type="ARBA" id="ARBA00023122"/>
    </source>
</evidence>
<dbReference type="EMBL" id="UINC01017075">
    <property type="protein sequence ID" value="SVA70581.1"/>
    <property type="molecule type" value="Genomic_DNA"/>
</dbReference>